<dbReference type="EMBL" id="CM010633">
    <property type="protein sequence ID" value="RID59099.1"/>
    <property type="molecule type" value="Genomic_DNA"/>
</dbReference>
<dbReference type="GO" id="GO:0008270">
    <property type="term" value="F:zinc ion binding"/>
    <property type="evidence" value="ECO:0007669"/>
    <property type="project" value="UniProtKB-KW"/>
</dbReference>
<feature type="region of interest" description="Disordered" evidence="5">
    <location>
        <begin position="1"/>
        <end position="39"/>
    </location>
</feature>
<reference evidence="7 8" key="1">
    <citation type="submission" date="2018-06" db="EMBL/GenBank/DDBJ databases">
        <title>WGS assembly of Brassica rapa FPsc.</title>
        <authorList>
            <person name="Bowman J."/>
            <person name="Kohchi T."/>
            <person name="Yamato K."/>
            <person name="Jenkins J."/>
            <person name="Shu S."/>
            <person name="Ishizaki K."/>
            <person name="Yamaoka S."/>
            <person name="Nishihama R."/>
            <person name="Nakamura Y."/>
            <person name="Berger F."/>
            <person name="Adam C."/>
            <person name="Aki S."/>
            <person name="Althoff F."/>
            <person name="Araki T."/>
            <person name="Arteaga-Vazquez M."/>
            <person name="Balasubrmanian S."/>
            <person name="Bauer D."/>
            <person name="Boehm C."/>
            <person name="Briginshaw L."/>
            <person name="Caballero-Perez J."/>
            <person name="Catarino B."/>
            <person name="Chen F."/>
            <person name="Chiyoda S."/>
            <person name="Chovatia M."/>
            <person name="Davies K."/>
            <person name="Delmans M."/>
            <person name="Demura T."/>
            <person name="Dierschke T."/>
            <person name="Dolan L."/>
            <person name="Dorantes-Acosta A."/>
            <person name="Eklund D."/>
            <person name="Florent S."/>
            <person name="Flores-Sandoval E."/>
            <person name="Fujiyama A."/>
            <person name="Fukuzawa H."/>
            <person name="Galik B."/>
            <person name="Grimanelli D."/>
            <person name="Grimwood J."/>
            <person name="Grossniklaus U."/>
            <person name="Hamada T."/>
            <person name="Haseloff J."/>
            <person name="Hetherington A."/>
            <person name="Higo A."/>
            <person name="Hirakawa Y."/>
            <person name="Hundley H."/>
            <person name="Ikeda Y."/>
            <person name="Inoue K."/>
            <person name="Inoue S."/>
            <person name="Ishida S."/>
            <person name="Jia Q."/>
            <person name="Kakita M."/>
            <person name="Kanazawa T."/>
            <person name="Kawai Y."/>
            <person name="Kawashima T."/>
            <person name="Kennedy M."/>
            <person name="Kinose K."/>
            <person name="Kinoshita T."/>
            <person name="Kohara Y."/>
            <person name="Koide E."/>
            <person name="Komatsu K."/>
            <person name="Kopischke S."/>
            <person name="Kubo M."/>
            <person name="Kyozuka J."/>
            <person name="Lagercrantz U."/>
            <person name="Lin S."/>
            <person name="Lindquist E."/>
            <person name="Lipzen A."/>
            <person name="Lu C."/>
            <person name="Luna E."/>
            <person name="Martienssen R."/>
            <person name="Minamino N."/>
            <person name="Mizutani M."/>
            <person name="Mizutani M."/>
            <person name="Mochizuki N."/>
            <person name="Monte I."/>
            <person name="Mosher R."/>
            <person name="Nagasaki H."/>
            <person name="Nakagami H."/>
            <person name="Naramoto S."/>
            <person name="Nishitani K."/>
            <person name="Ohtani M."/>
            <person name="Okamoto T."/>
            <person name="Okumura M."/>
            <person name="Phillips J."/>
            <person name="Pollak B."/>
            <person name="Reinders A."/>
            <person name="Roevekamp M."/>
            <person name="Sano R."/>
            <person name="Sawa S."/>
            <person name="Schmid M."/>
            <person name="Shirakawa M."/>
            <person name="Solano R."/>
            <person name="Spunde A."/>
            <person name="Suetsugu N."/>
            <person name="Sugano S."/>
            <person name="Sugiyama A."/>
            <person name="Sun R."/>
            <person name="Suzuki Y."/>
            <person name="Takenaka M."/>
            <person name="Takezawa D."/>
            <person name="Tomogane H."/>
            <person name="Tsuzuki M."/>
            <person name="Ueda T."/>
            <person name="Umeda M."/>
            <person name="Ward J."/>
            <person name="Watanabe Y."/>
            <person name="Yazaki K."/>
            <person name="Yokoyama R."/>
            <person name="Yoshitake Y."/>
            <person name="Yotsui I."/>
            <person name="Zachgo S."/>
            <person name="Schmutz J."/>
        </authorList>
    </citation>
    <scope>NUCLEOTIDE SEQUENCE [LARGE SCALE GENOMIC DNA]</scope>
    <source>
        <strain evidence="8">cv. B-3</strain>
    </source>
</reference>
<proteinExistence type="predicted"/>
<organism evidence="7 8">
    <name type="scientific">Brassica campestris</name>
    <name type="common">Field mustard</name>
    <dbReference type="NCBI Taxonomy" id="3711"/>
    <lineage>
        <taxon>Eukaryota</taxon>
        <taxon>Viridiplantae</taxon>
        <taxon>Streptophyta</taxon>
        <taxon>Embryophyta</taxon>
        <taxon>Tracheophyta</taxon>
        <taxon>Spermatophyta</taxon>
        <taxon>Magnoliopsida</taxon>
        <taxon>eudicotyledons</taxon>
        <taxon>Gunneridae</taxon>
        <taxon>Pentapetalae</taxon>
        <taxon>rosids</taxon>
        <taxon>malvids</taxon>
        <taxon>Brassicales</taxon>
        <taxon>Brassicaceae</taxon>
        <taxon>Brassiceae</taxon>
        <taxon>Brassica</taxon>
    </lineage>
</organism>
<dbReference type="InterPro" id="IPR006564">
    <property type="entry name" value="Znf_PMZ"/>
</dbReference>
<gene>
    <name evidence="7" type="ORF">BRARA_F02348</name>
</gene>
<feature type="domain" description="SWIM-type" evidence="6">
    <location>
        <begin position="489"/>
        <end position="521"/>
    </location>
</feature>
<evidence type="ECO:0000256" key="2">
    <source>
        <dbReference type="ARBA" id="ARBA00022771"/>
    </source>
</evidence>
<keyword evidence="3" id="KW-0862">Zinc</keyword>
<dbReference type="PROSITE" id="PS50966">
    <property type="entry name" value="ZF_SWIM"/>
    <property type="match status" value="1"/>
</dbReference>
<dbReference type="SMART" id="SM00575">
    <property type="entry name" value="ZnF_PMZ"/>
    <property type="match status" value="1"/>
</dbReference>
<evidence type="ECO:0000256" key="5">
    <source>
        <dbReference type="SAM" id="MobiDB-lite"/>
    </source>
</evidence>
<feature type="compositionally biased region" description="Basic and acidic residues" evidence="5">
    <location>
        <begin position="571"/>
        <end position="588"/>
    </location>
</feature>
<dbReference type="PANTHER" id="PTHR31973:SF187">
    <property type="entry name" value="MUTATOR TRANSPOSASE MUDRA PROTEIN"/>
    <property type="match status" value="1"/>
</dbReference>
<dbReference type="InterPro" id="IPR007527">
    <property type="entry name" value="Znf_SWIM"/>
</dbReference>
<dbReference type="Proteomes" id="UP000264353">
    <property type="component" value="Chromosome A6"/>
</dbReference>
<dbReference type="Pfam" id="PF04434">
    <property type="entry name" value="SWIM"/>
    <property type="match status" value="1"/>
</dbReference>
<keyword evidence="1" id="KW-0479">Metal-binding</keyword>
<evidence type="ECO:0000256" key="3">
    <source>
        <dbReference type="ARBA" id="ARBA00022833"/>
    </source>
</evidence>
<dbReference type="InterPro" id="IPR004332">
    <property type="entry name" value="Transposase_MuDR"/>
</dbReference>
<evidence type="ECO:0000256" key="4">
    <source>
        <dbReference type="PROSITE-ProRule" id="PRU00325"/>
    </source>
</evidence>
<dbReference type="PANTHER" id="PTHR31973">
    <property type="entry name" value="POLYPROTEIN, PUTATIVE-RELATED"/>
    <property type="match status" value="1"/>
</dbReference>
<name>A0A397Z060_BRACM</name>
<feature type="region of interest" description="Disordered" evidence="5">
    <location>
        <begin position="556"/>
        <end position="588"/>
    </location>
</feature>
<dbReference type="AlphaFoldDB" id="A0A397Z060"/>
<dbReference type="Pfam" id="PF03108">
    <property type="entry name" value="DBD_Tnp_Mut"/>
    <property type="match status" value="1"/>
</dbReference>
<evidence type="ECO:0000313" key="7">
    <source>
        <dbReference type="EMBL" id="RID59099.1"/>
    </source>
</evidence>
<protein>
    <recommendedName>
        <fullName evidence="6">SWIM-type domain-containing protein</fullName>
    </recommendedName>
</protein>
<keyword evidence="2 4" id="KW-0863">Zinc-finger</keyword>
<dbReference type="InterPro" id="IPR018289">
    <property type="entry name" value="MULE_transposase_dom"/>
</dbReference>
<evidence type="ECO:0000313" key="8">
    <source>
        <dbReference type="Proteomes" id="UP000264353"/>
    </source>
</evidence>
<evidence type="ECO:0000256" key="1">
    <source>
        <dbReference type="ARBA" id="ARBA00022723"/>
    </source>
</evidence>
<accession>A0A397Z060</accession>
<dbReference type="Pfam" id="PF10551">
    <property type="entry name" value="MULE"/>
    <property type="match status" value="1"/>
</dbReference>
<evidence type="ECO:0000259" key="6">
    <source>
        <dbReference type="PROSITE" id="PS50966"/>
    </source>
</evidence>
<sequence length="588" mass="68238">MDDSWTEVNVEWNELPEFDPGTTDSPDVDSDGEDRREHNDYNIEKEAFNFVDEPSVKHNLYPETDSDEDEEGKEIQRTIYRRNNIKRGSVDLYVGQVFINGIAFKEAVLDYALKTGRNIKQNRYDKTKIAFVCEGKGCSWKIYCATSAKSPNKWQVKILKKEHSCVPTDTCEMLKIPAVARLFVDKIREEPEYFMPMKIEELIMEKWKLNVTRPQCHHARNKAVRWIEREYDEQFGRLRDYCSEIKESNQNSSVELDCVRNDEVFDAFNRFYVCFDKETCRPLIGVDGYFLKSKMKGQLLVALGRDADNAIYPIAWAVVGVENKDNWLWFVRKIKVDLGLNEGDRYIMVSDRQKGLIAAVKIALPLIEHMMCYDQDVYDDVMKSKPEKWCRAFYKLGPFCEDVENNSTESFNTSIGKARDKPFLPMLETIARLAMVRIAKRDVIANSHEGLCTPYVTEMLESLREDASACTVRPSTNMMYASTLNGCSYKVIFANMTCTCRRWEITGISCEHAYGVMMQRRLEAQHYVAHWFRTTTWRQTYAEGIVPLRGAKFWPEGPEPPIVEPVIPDQPGRKKETKADKKEEERSE</sequence>